<keyword evidence="3" id="KW-1185">Reference proteome</keyword>
<feature type="transmembrane region" description="Helical" evidence="1">
    <location>
        <begin position="110"/>
        <end position="138"/>
    </location>
</feature>
<organism evidence="2 3">
    <name type="scientific">Dyella soli</name>
    <dbReference type="NCBI Taxonomy" id="522319"/>
    <lineage>
        <taxon>Bacteria</taxon>
        <taxon>Pseudomonadati</taxon>
        <taxon>Pseudomonadota</taxon>
        <taxon>Gammaproteobacteria</taxon>
        <taxon>Lysobacterales</taxon>
        <taxon>Rhodanobacteraceae</taxon>
        <taxon>Dyella</taxon>
    </lineage>
</organism>
<evidence type="ECO:0000313" key="3">
    <source>
        <dbReference type="Proteomes" id="UP000291822"/>
    </source>
</evidence>
<protein>
    <recommendedName>
        <fullName evidence="4">DUF2975 domain-containing protein</fullName>
    </recommendedName>
</protein>
<dbReference type="Proteomes" id="UP000291822">
    <property type="component" value="Unassembled WGS sequence"/>
</dbReference>
<comment type="caution">
    <text evidence="2">The sequence shown here is derived from an EMBL/GenBank/DDBJ whole genome shotgun (WGS) entry which is preliminary data.</text>
</comment>
<name>A0A4R0Z0W5_9GAMM</name>
<feature type="transmembrane region" description="Helical" evidence="1">
    <location>
        <begin position="25"/>
        <end position="46"/>
    </location>
</feature>
<reference evidence="2 3" key="1">
    <citation type="submission" date="2019-02" db="EMBL/GenBank/DDBJ databases">
        <title>Dyella amyloliquefaciens sp. nov., isolated from forest soil.</title>
        <authorList>
            <person name="Gao Z.-H."/>
            <person name="Qiu L.-H."/>
        </authorList>
    </citation>
    <scope>NUCLEOTIDE SEQUENCE [LARGE SCALE GENOMIC DNA]</scope>
    <source>
        <strain evidence="2 3">KACC 12747</strain>
    </source>
</reference>
<feature type="transmembrane region" description="Helical" evidence="1">
    <location>
        <begin position="150"/>
        <end position="167"/>
    </location>
</feature>
<gene>
    <name evidence="2" type="ORF">EZM97_00455</name>
</gene>
<evidence type="ECO:0008006" key="4">
    <source>
        <dbReference type="Google" id="ProtNLM"/>
    </source>
</evidence>
<dbReference type="RefSeq" id="WP_131406461.1">
    <property type="nucleotide sequence ID" value="NZ_SJTG01000001.1"/>
</dbReference>
<feature type="transmembrane region" description="Helical" evidence="1">
    <location>
        <begin position="66"/>
        <end position="90"/>
    </location>
</feature>
<keyword evidence="1" id="KW-0472">Membrane</keyword>
<evidence type="ECO:0000256" key="1">
    <source>
        <dbReference type="SAM" id="Phobius"/>
    </source>
</evidence>
<keyword evidence="1" id="KW-1133">Transmembrane helix</keyword>
<evidence type="ECO:0000313" key="2">
    <source>
        <dbReference type="EMBL" id="TCI11880.1"/>
    </source>
</evidence>
<keyword evidence="1" id="KW-0812">Transmembrane</keyword>
<proteinExistence type="predicted"/>
<dbReference type="EMBL" id="SJTG01000001">
    <property type="protein sequence ID" value="TCI11880.1"/>
    <property type="molecule type" value="Genomic_DNA"/>
</dbReference>
<accession>A0A4R0Z0W5</accession>
<sequence>MTKKNYRNTENSVATTGRLARMARALARAAWVGAAACAVITLWGMLGANGAGPVAATLATDGLPRGWAAAIAAVIALCTCFALIELARALGCVREDTLFSATVTRHFRRFATLLMVAALVRLLLPAAVTVGLAMASGADGARLHFDGDDLVALLPIAAFFFVARLLDQAARLEEDHRSIV</sequence>
<dbReference type="AlphaFoldDB" id="A0A4R0Z0W5"/>